<accession>A0A225QXN5</accession>
<dbReference type="AlphaFoldDB" id="A0A0B3RW37"/>
<dbReference type="OrthoDB" id="7859214at2"/>
<proteinExistence type="predicted"/>
<gene>
    <name evidence="1" type="ORF">OA50_03360</name>
</gene>
<accession>A0A0B3RW37</accession>
<protein>
    <submittedName>
        <fullName evidence="1">Uncharacterized protein</fullName>
    </submittedName>
</protein>
<name>A0A0B3RW37_9RHOB</name>
<sequence length="165" mass="17426">MIRAAAIILILAAPATGAQTIVEGGPEWLDKRAEVFSSVCMAAAPDFAAFDAKAEAAGLERIEQGWHLPPEAFLSLRAHDGFCSCFMTVGAPDQTEMVGAIFGRLMQDWGASFTGKAEGLANVAPFQRDGIEAVSILEPRKIDGQNWLSARVTVFGACPDGEGGQ</sequence>
<organism evidence="1 2">
    <name type="scientific">Mameliella alba</name>
    <dbReference type="NCBI Taxonomy" id="561184"/>
    <lineage>
        <taxon>Bacteria</taxon>
        <taxon>Pseudomonadati</taxon>
        <taxon>Pseudomonadota</taxon>
        <taxon>Alphaproteobacteria</taxon>
        <taxon>Rhodobacterales</taxon>
        <taxon>Roseobacteraceae</taxon>
        <taxon>Mameliella</taxon>
    </lineage>
</organism>
<accession>A0A225PZX4</accession>
<dbReference type="Proteomes" id="UP000030960">
    <property type="component" value="Unassembled WGS sequence"/>
</dbReference>
<evidence type="ECO:0000313" key="2">
    <source>
        <dbReference type="Proteomes" id="UP000030960"/>
    </source>
</evidence>
<dbReference type="STRING" id="561184.SAMN05216376_102327"/>
<evidence type="ECO:0000313" key="1">
    <source>
        <dbReference type="EMBL" id="KHQ52342.1"/>
    </source>
</evidence>
<dbReference type="EMBL" id="JSUQ01000012">
    <property type="protein sequence ID" value="KHQ52342.1"/>
    <property type="molecule type" value="Genomic_DNA"/>
</dbReference>
<reference evidence="1 2" key="1">
    <citation type="submission" date="2014-10" db="EMBL/GenBank/DDBJ databases">
        <title>Genome sequence of Ponticoccus sp. strain UMTAT08 isolated from clonal culture of toxic dinoflagellate Alexandrium tamiyavanichii.</title>
        <authorList>
            <person name="Gan H.Y."/>
            <person name="Muhd D.-D."/>
            <person name="Mohd Noor M.E."/>
            <person name="Yeong Y.S."/>
            <person name="Usup G."/>
        </authorList>
    </citation>
    <scope>NUCLEOTIDE SEQUENCE [LARGE SCALE GENOMIC DNA]</scope>
    <source>
        <strain evidence="1 2">UMTAT08</strain>
    </source>
</reference>
<comment type="caution">
    <text evidence="1">The sequence shown here is derived from an EMBL/GenBank/DDBJ whole genome shotgun (WGS) entry which is preliminary data.</text>
</comment>
<dbReference type="RefSeq" id="WP_043143625.1">
    <property type="nucleotide sequence ID" value="NZ_BMGQ01000002.1"/>
</dbReference>
<keyword evidence="2" id="KW-1185">Reference proteome</keyword>
<dbReference type="GeneID" id="66499693"/>